<keyword evidence="5" id="KW-1185">Reference proteome</keyword>
<dbReference type="InterPro" id="IPR020845">
    <property type="entry name" value="AMP-binding_CS"/>
</dbReference>
<dbReference type="Gene3D" id="3.30.300.30">
    <property type="match status" value="1"/>
</dbReference>
<dbReference type="SUPFAM" id="SSF56801">
    <property type="entry name" value="Acetyl-CoA synthetase-like"/>
    <property type="match status" value="1"/>
</dbReference>
<dbReference type="PANTHER" id="PTHR43352">
    <property type="entry name" value="ACETYL-COA SYNTHETASE"/>
    <property type="match status" value="1"/>
</dbReference>
<dbReference type="Gene3D" id="3.40.50.12780">
    <property type="entry name" value="N-terminal domain of ligase-like"/>
    <property type="match status" value="1"/>
</dbReference>
<dbReference type="Pfam" id="PF13193">
    <property type="entry name" value="AMP-binding_C"/>
    <property type="match status" value="1"/>
</dbReference>
<evidence type="ECO:0000259" key="2">
    <source>
        <dbReference type="Pfam" id="PF00501"/>
    </source>
</evidence>
<keyword evidence="1 4" id="KW-0436">Ligase</keyword>
<name>A0A0S3QRZ2_THET7</name>
<dbReference type="PROSITE" id="PS00455">
    <property type="entry name" value="AMP_BINDING"/>
    <property type="match status" value="1"/>
</dbReference>
<dbReference type="RefSeq" id="WP_068549020.1">
    <property type="nucleotide sequence ID" value="NZ_AP013035.1"/>
</dbReference>
<dbReference type="InterPro" id="IPR045851">
    <property type="entry name" value="AMP-bd_C_sf"/>
</dbReference>
<dbReference type="STRING" id="1298851.TST_0306"/>
<dbReference type="KEGG" id="ttk:TST_0306"/>
<dbReference type="InterPro" id="IPR025110">
    <property type="entry name" value="AMP-bd_C"/>
</dbReference>
<dbReference type="Proteomes" id="UP000063234">
    <property type="component" value="Chromosome"/>
</dbReference>
<evidence type="ECO:0000256" key="1">
    <source>
        <dbReference type="ARBA" id="ARBA00022598"/>
    </source>
</evidence>
<proteinExistence type="predicted"/>
<dbReference type="GO" id="GO:0044550">
    <property type="term" value="P:secondary metabolite biosynthetic process"/>
    <property type="evidence" value="ECO:0007669"/>
    <property type="project" value="TreeGrafter"/>
</dbReference>
<evidence type="ECO:0000259" key="3">
    <source>
        <dbReference type="Pfam" id="PF13193"/>
    </source>
</evidence>
<dbReference type="GO" id="GO:0018860">
    <property type="term" value="F:anthranilate-CoA ligase activity"/>
    <property type="evidence" value="ECO:0007669"/>
    <property type="project" value="UniProtKB-EC"/>
</dbReference>
<feature type="domain" description="AMP-dependent synthetase/ligase" evidence="2">
    <location>
        <begin position="54"/>
        <end position="400"/>
    </location>
</feature>
<dbReference type="PANTHER" id="PTHR43352:SF1">
    <property type="entry name" value="ANTHRANILATE--COA LIGASE"/>
    <property type="match status" value="1"/>
</dbReference>
<gene>
    <name evidence="4" type="ORF">TST_0306</name>
</gene>
<organism evidence="4 5">
    <name type="scientific">Thermosulfidibacter takaii (strain DSM 17441 / JCM 13301 / NBRC 103674 / ABI70S6)</name>
    <dbReference type="NCBI Taxonomy" id="1298851"/>
    <lineage>
        <taxon>Bacteria</taxon>
        <taxon>Pseudomonadati</taxon>
        <taxon>Thermosulfidibacterota</taxon>
        <taxon>Thermosulfidibacteria</taxon>
        <taxon>Thermosulfidibacterales</taxon>
        <taxon>Thermosulfidibacteraceae</taxon>
    </lineage>
</organism>
<dbReference type="OrthoDB" id="9778383at2"/>
<dbReference type="EC" id="6.2.1.32" evidence="4"/>
<dbReference type="InterPro" id="IPR000873">
    <property type="entry name" value="AMP-dep_synth/lig_dom"/>
</dbReference>
<accession>A0A0S3QRZ2</accession>
<sequence>MGRDWEGHLPPEKLWPEFVYPDECRFFHNDNYNLAWYLIDRHIEGGCCLRYMLFFAGKEYTYCDVYKASLRIANYLKSIGVEKGDRVGFVLLNSPQALAINFAIFRIGAISVPVSPYWKPEIIRYIISSKQVKTVFLSAKFLEKVLPVVNELDAVERLIVIKREFQVERHGKIVGFYEDILERGDDTYFLEKVEALDPCVILHTSGTTGLPKGCVHFAKNILCECYLVNKYVWRLNRGDIITGGAPVTFAAGFGTFVLIPPFAGAAEILFTEFNPVKIIDSIERRKPTVLTGLTSFYERIMKAPNFHPDKLSSIRLATTGGSPLDPKIYTEWFDYTEQPIYEGLGATEFLHLVASNAVRLVPKIASFGVPIPGIEIRVVDEKGNECRPGELGRMLVKGPTGPIYWDNVEKQKESVIDGYSYIGDVVFYDEEGYLHFAAREEDILRVGDKKYSPLEVEEVIREHPAVEDVGVIEEEDGTIVACIAFKKAYENRFPMKQIIQDIKSLVLKRLKNKDLVPDVIEEVDFVPRTPAGKILRWKLRRWRCKK</sequence>
<feature type="domain" description="AMP-binding enzyme C-terminal" evidence="3">
    <location>
        <begin position="455"/>
        <end position="533"/>
    </location>
</feature>
<reference evidence="5" key="1">
    <citation type="journal article" date="2018" name="Science">
        <title>A primordial and reversible TCA cycle in a facultatively chemolithoautotrophic thermophile.</title>
        <authorList>
            <person name="Nunoura T."/>
            <person name="Chikaraishi Y."/>
            <person name="Izaki R."/>
            <person name="Suwa T."/>
            <person name="Sato T."/>
            <person name="Harada T."/>
            <person name="Mori K."/>
            <person name="Kato Y."/>
            <person name="Miyazaki M."/>
            <person name="Shimamura S."/>
            <person name="Yanagawa K."/>
            <person name="Shuto A."/>
            <person name="Ohkouchi N."/>
            <person name="Fujita N."/>
            <person name="Takaki Y."/>
            <person name="Atomi H."/>
            <person name="Takai K."/>
        </authorList>
    </citation>
    <scope>NUCLEOTIDE SEQUENCE [LARGE SCALE GENOMIC DNA]</scope>
    <source>
        <strain evidence="5">DSM 17441 / JCM 13301 / NBRC 103674 / ABI70S6</strain>
    </source>
</reference>
<protein>
    <submittedName>
        <fullName evidence="4">2-aminobenzoate-CoA ligase</fullName>
        <ecNumber evidence="4">6.2.1.32</ecNumber>
    </submittedName>
</protein>
<dbReference type="InterPro" id="IPR042099">
    <property type="entry name" value="ANL_N_sf"/>
</dbReference>
<dbReference type="Pfam" id="PF00501">
    <property type="entry name" value="AMP-binding"/>
    <property type="match status" value="1"/>
</dbReference>
<dbReference type="AlphaFoldDB" id="A0A0S3QRZ2"/>
<evidence type="ECO:0000313" key="4">
    <source>
        <dbReference type="EMBL" id="BAT71114.1"/>
    </source>
</evidence>
<evidence type="ECO:0000313" key="5">
    <source>
        <dbReference type="Proteomes" id="UP000063234"/>
    </source>
</evidence>
<dbReference type="EMBL" id="AP013035">
    <property type="protein sequence ID" value="BAT71114.1"/>
    <property type="molecule type" value="Genomic_DNA"/>
</dbReference>